<dbReference type="InterPro" id="IPR002541">
    <property type="entry name" value="Cyt_c_assembly"/>
</dbReference>
<feature type="transmembrane region" description="Helical" evidence="6">
    <location>
        <begin position="30"/>
        <end position="49"/>
    </location>
</feature>
<keyword evidence="5 6" id="KW-0472">Membrane</keyword>
<comment type="subcellular location">
    <subcellularLocation>
        <location evidence="1">Membrane</location>
        <topology evidence="1">Multi-pass membrane protein</topology>
    </subcellularLocation>
</comment>
<evidence type="ECO:0000256" key="1">
    <source>
        <dbReference type="ARBA" id="ARBA00004141"/>
    </source>
</evidence>
<feature type="transmembrane region" description="Helical" evidence="6">
    <location>
        <begin position="153"/>
        <end position="171"/>
    </location>
</feature>
<dbReference type="PANTHER" id="PTHR30071:SF1">
    <property type="entry name" value="CYTOCHROME B_B6 PROTEIN-RELATED"/>
    <property type="match status" value="1"/>
</dbReference>
<dbReference type="InterPro" id="IPR045062">
    <property type="entry name" value="Cyt_c_biogenesis_CcsA/CcmC"/>
</dbReference>
<keyword evidence="9" id="KW-1185">Reference proteome</keyword>
<evidence type="ECO:0000313" key="8">
    <source>
        <dbReference type="EMBL" id="QGF23960.1"/>
    </source>
</evidence>
<dbReference type="PANTHER" id="PTHR30071">
    <property type="entry name" value="HEME EXPORTER PROTEIN C"/>
    <property type="match status" value="1"/>
</dbReference>
<dbReference type="GO" id="GO:0020037">
    <property type="term" value="F:heme binding"/>
    <property type="evidence" value="ECO:0007669"/>
    <property type="project" value="InterPro"/>
</dbReference>
<dbReference type="NCBIfam" id="TIGR03144">
    <property type="entry name" value="cytochr_II_ccsB"/>
    <property type="match status" value="1"/>
</dbReference>
<keyword evidence="4 6" id="KW-1133">Transmembrane helix</keyword>
<accession>A0A5Q2FAG7</accession>
<dbReference type="EMBL" id="CP045725">
    <property type="protein sequence ID" value="QGF23960.1"/>
    <property type="molecule type" value="Genomic_DNA"/>
</dbReference>
<gene>
    <name evidence="8" type="primary">ccsB</name>
    <name evidence="8" type="ORF">Rai3103_10050</name>
</gene>
<reference evidence="8 9" key="1">
    <citation type="submission" date="2019-10" db="EMBL/GenBank/DDBJ databases">
        <title>Genomic analysis of Raineyella sp. CBA3103.</title>
        <authorList>
            <person name="Roh S.W."/>
        </authorList>
    </citation>
    <scope>NUCLEOTIDE SEQUENCE [LARGE SCALE GENOMIC DNA]</scope>
    <source>
        <strain evidence="8 9">CBA3103</strain>
    </source>
</reference>
<evidence type="ECO:0000313" key="9">
    <source>
        <dbReference type="Proteomes" id="UP000386847"/>
    </source>
</evidence>
<feature type="transmembrane region" description="Helical" evidence="6">
    <location>
        <begin position="56"/>
        <end position="80"/>
    </location>
</feature>
<sequence>MALTAVAWLSNALGAVFRGIAAQRFPWGNMYEFTLTTIAFIVLAYLVLAQRFRMRWLGLPVTLLATIGIGLAVEVFYVAVADLVPALHSMWFVVHIVAASIAGALFNLGSLLSVLYLLRKRADEKGTTRGWLAQLPGLKTLDLWAYRTTAIGFPLWTFAVAAGAVWAQYAWGRFWGWDPKETFSLVTWVIVAAYLHARLTAGWKGSKAAILSVIVLVAFWFNFIGVNLIFSGLHSYAGI</sequence>
<keyword evidence="2 6" id="KW-0812">Transmembrane</keyword>
<evidence type="ECO:0000256" key="5">
    <source>
        <dbReference type="ARBA" id="ARBA00023136"/>
    </source>
</evidence>
<feature type="transmembrane region" description="Helical" evidence="6">
    <location>
        <begin position="92"/>
        <end position="118"/>
    </location>
</feature>
<proteinExistence type="predicted"/>
<feature type="domain" description="Cytochrome c assembly protein" evidence="7">
    <location>
        <begin position="27"/>
        <end position="234"/>
    </location>
</feature>
<dbReference type="AlphaFoldDB" id="A0A5Q2FAG7"/>
<feature type="transmembrane region" description="Helical" evidence="6">
    <location>
        <begin position="183"/>
        <end position="201"/>
    </location>
</feature>
<name>A0A5Q2FAG7_9ACTN</name>
<evidence type="ECO:0000259" key="7">
    <source>
        <dbReference type="Pfam" id="PF01578"/>
    </source>
</evidence>
<keyword evidence="3" id="KW-0201">Cytochrome c-type biogenesis</keyword>
<organism evidence="8 9">
    <name type="scientific">Raineyella fluvialis</name>
    <dbReference type="NCBI Taxonomy" id="2662261"/>
    <lineage>
        <taxon>Bacteria</taxon>
        <taxon>Bacillati</taxon>
        <taxon>Actinomycetota</taxon>
        <taxon>Actinomycetes</taxon>
        <taxon>Propionibacteriales</taxon>
        <taxon>Propionibacteriaceae</taxon>
        <taxon>Raineyella</taxon>
    </lineage>
</organism>
<evidence type="ECO:0000256" key="6">
    <source>
        <dbReference type="SAM" id="Phobius"/>
    </source>
</evidence>
<dbReference type="Pfam" id="PF01578">
    <property type="entry name" value="Cytochrom_C_asm"/>
    <property type="match status" value="1"/>
</dbReference>
<evidence type="ECO:0000256" key="2">
    <source>
        <dbReference type="ARBA" id="ARBA00022692"/>
    </source>
</evidence>
<dbReference type="RefSeq" id="WP_153572489.1">
    <property type="nucleotide sequence ID" value="NZ_CP045725.1"/>
</dbReference>
<evidence type="ECO:0000256" key="3">
    <source>
        <dbReference type="ARBA" id="ARBA00022748"/>
    </source>
</evidence>
<dbReference type="Proteomes" id="UP000386847">
    <property type="component" value="Chromosome"/>
</dbReference>
<dbReference type="KEGG" id="rain:Rai3103_10050"/>
<protein>
    <submittedName>
        <fullName evidence="8">C-type cytochrome biogenesis protein CcsB</fullName>
    </submittedName>
</protein>
<evidence type="ECO:0000256" key="4">
    <source>
        <dbReference type="ARBA" id="ARBA00022989"/>
    </source>
</evidence>
<dbReference type="GO" id="GO:0017004">
    <property type="term" value="P:cytochrome complex assembly"/>
    <property type="evidence" value="ECO:0007669"/>
    <property type="project" value="UniProtKB-KW"/>
</dbReference>
<dbReference type="GO" id="GO:0005886">
    <property type="term" value="C:plasma membrane"/>
    <property type="evidence" value="ECO:0007669"/>
    <property type="project" value="TreeGrafter"/>
</dbReference>
<dbReference type="InterPro" id="IPR017562">
    <property type="entry name" value="Cyt_c_biogenesis_CcsA"/>
</dbReference>
<feature type="transmembrane region" description="Helical" evidence="6">
    <location>
        <begin position="208"/>
        <end position="230"/>
    </location>
</feature>